<proteinExistence type="predicted"/>
<sequence length="143" mass="15022">MKRFLHIALLYMLALALPVQGWAAAVQTACAPSMHAPAVQMEHTASMQGDLHHHDHAAHHHAESASPMQDHAASDTDNHYAGKHGKVTCSACAACYVGMALLPAMPDLSAPAHGSSPVVAAPLSLFLGHIADGIKRPPRHILG</sequence>
<gene>
    <name evidence="3" type="ORF">GCM10007205_08640</name>
</gene>
<evidence type="ECO:0008006" key="5">
    <source>
        <dbReference type="Google" id="ProtNLM"/>
    </source>
</evidence>
<keyword evidence="4" id="KW-1185">Reference proteome</keyword>
<comment type="caution">
    <text evidence="3">The sequence shown here is derived from an EMBL/GenBank/DDBJ whole genome shotgun (WGS) entry which is preliminary data.</text>
</comment>
<evidence type="ECO:0000313" key="3">
    <source>
        <dbReference type="EMBL" id="GGC01669.1"/>
    </source>
</evidence>
<accession>A0A8J2XUT8</accession>
<evidence type="ECO:0000256" key="2">
    <source>
        <dbReference type="SAM" id="SignalP"/>
    </source>
</evidence>
<dbReference type="EMBL" id="BMCG01000002">
    <property type="protein sequence ID" value="GGC01669.1"/>
    <property type="molecule type" value="Genomic_DNA"/>
</dbReference>
<feature type="chain" id="PRO_5035192922" description="DUF2946 domain-containing protein" evidence="2">
    <location>
        <begin position="24"/>
        <end position="143"/>
    </location>
</feature>
<organism evidence="3 4">
    <name type="scientific">Oxalicibacterium flavum</name>
    <dbReference type="NCBI Taxonomy" id="179467"/>
    <lineage>
        <taxon>Bacteria</taxon>
        <taxon>Pseudomonadati</taxon>
        <taxon>Pseudomonadota</taxon>
        <taxon>Betaproteobacteria</taxon>
        <taxon>Burkholderiales</taxon>
        <taxon>Oxalobacteraceae</taxon>
        <taxon>Oxalicibacterium</taxon>
    </lineage>
</organism>
<dbReference type="RefSeq" id="WP_229728673.1">
    <property type="nucleotide sequence ID" value="NZ_BMCG01000002.1"/>
</dbReference>
<keyword evidence="2" id="KW-0732">Signal</keyword>
<feature type="region of interest" description="Disordered" evidence="1">
    <location>
        <begin position="53"/>
        <end position="78"/>
    </location>
</feature>
<name>A0A8J2XUT8_9BURK</name>
<evidence type="ECO:0000313" key="4">
    <source>
        <dbReference type="Proteomes" id="UP000620266"/>
    </source>
</evidence>
<dbReference type="AlphaFoldDB" id="A0A8J2XUT8"/>
<dbReference type="Proteomes" id="UP000620266">
    <property type="component" value="Unassembled WGS sequence"/>
</dbReference>
<feature type="signal peptide" evidence="2">
    <location>
        <begin position="1"/>
        <end position="23"/>
    </location>
</feature>
<evidence type="ECO:0000256" key="1">
    <source>
        <dbReference type="SAM" id="MobiDB-lite"/>
    </source>
</evidence>
<protein>
    <recommendedName>
        <fullName evidence="5">DUF2946 domain-containing protein</fullName>
    </recommendedName>
</protein>
<reference evidence="3" key="2">
    <citation type="submission" date="2020-09" db="EMBL/GenBank/DDBJ databases">
        <authorList>
            <person name="Sun Q."/>
            <person name="Sedlacek I."/>
        </authorList>
    </citation>
    <scope>NUCLEOTIDE SEQUENCE</scope>
    <source>
        <strain evidence="3">CCM 7086</strain>
    </source>
</reference>
<reference evidence="3" key="1">
    <citation type="journal article" date="2014" name="Int. J. Syst. Evol. Microbiol.">
        <title>Complete genome sequence of Corynebacterium casei LMG S-19264T (=DSM 44701T), isolated from a smear-ripened cheese.</title>
        <authorList>
            <consortium name="US DOE Joint Genome Institute (JGI-PGF)"/>
            <person name="Walter F."/>
            <person name="Albersmeier A."/>
            <person name="Kalinowski J."/>
            <person name="Ruckert C."/>
        </authorList>
    </citation>
    <scope>NUCLEOTIDE SEQUENCE</scope>
    <source>
        <strain evidence="3">CCM 7086</strain>
    </source>
</reference>